<protein>
    <submittedName>
        <fullName evidence="1">(spotted green pufferfish) hypothetical protein</fullName>
    </submittedName>
</protein>
<dbReference type="AlphaFoldDB" id="Q4TGQ3"/>
<name>Q4TGQ3_TETNG</name>
<evidence type="ECO:0000313" key="1">
    <source>
        <dbReference type="EMBL" id="CAF87929.1"/>
    </source>
</evidence>
<organism evidence="1">
    <name type="scientific">Tetraodon nigroviridis</name>
    <name type="common">Spotted green pufferfish</name>
    <name type="synonym">Chelonodon nigroviridis</name>
    <dbReference type="NCBI Taxonomy" id="99883"/>
    <lineage>
        <taxon>Eukaryota</taxon>
        <taxon>Metazoa</taxon>
        <taxon>Chordata</taxon>
        <taxon>Craniata</taxon>
        <taxon>Vertebrata</taxon>
        <taxon>Euteleostomi</taxon>
        <taxon>Actinopterygii</taxon>
        <taxon>Neopterygii</taxon>
        <taxon>Teleostei</taxon>
        <taxon>Neoteleostei</taxon>
        <taxon>Acanthomorphata</taxon>
        <taxon>Eupercaria</taxon>
        <taxon>Tetraodontiformes</taxon>
        <taxon>Tetradontoidea</taxon>
        <taxon>Tetraodontidae</taxon>
        <taxon>Tetraodon</taxon>
    </lineage>
</organism>
<feature type="non-terminal residue" evidence="1">
    <location>
        <position position="1"/>
    </location>
</feature>
<dbReference type="KEGG" id="tng:GSTEN00000983G001"/>
<reference evidence="1" key="1">
    <citation type="journal article" date="2004" name="Nature">
        <title>Genome duplication in the teleost fish Tetraodon nigroviridis reveals the early vertebrate proto-karyotype.</title>
        <authorList>
            <person name="Jaillon O."/>
            <person name="Aury J.-M."/>
            <person name="Brunet F."/>
            <person name="Petit J.-L."/>
            <person name="Stange-Thomann N."/>
            <person name="Mauceli E."/>
            <person name="Bouneau L."/>
            <person name="Fischer C."/>
            <person name="Ozouf-Costaz C."/>
            <person name="Bernot A."/>
            <person name="Nicaud S."/>
            <person name="Jaffe D."/>
            <person name="Fisher S."/>
            <person name="Lutfalla G."/>
            <person name="Dossat C."/>
            <person name="Segurens B."/>
            <person name="Dasilva C."/>
            <person name="Salanoubat M."/>
            <person name="Levy M."/>
            <person name="Boudet N."/>
            <person name="Castellano S."/>
            <person name="Anthouard V."/>
            <person name="Jubin C."/>
            <person name="Castelli V."/>
            <person name="Katinka M."/>
            <person name="Vacherie B."/>
            <person name="Biemont C."/>
            <person name="Skalli Z."/>
            <person name="Cattolico L."/>
            <person name="Poulain J."/>
            <person name="De Berardinis V."/>
            <person name="Cruaud C."/>
            <person name="Duprat S."/>
            <person name="Brottier P."/>
            <person name="Coutanceau J.-P."/>
            <person name="Gouzy J."/>
            <person name="Parra G."/>
            <person name="Lardier G."/>
            <person name="Chapple C."/>
            <person name="McKernan K.J."/>
            <person name="McEwan P."/>
            <person name="Bosak S."/>
            <person name="Kellis M."/>
            <person name="Volff J.-N."/>
            <person name="Guigo R."/>
            <person name="Zody M.C."/>
            <person name="Mesirov J."/>
            <person name="Lindblad-Toh K."/>
            <person name="Birren B."/>
            <person name="Nusbaum C."/>
            <person name="Kahn D."/>
            <person name="Robinson-Rechavi M."/>
            <person name="Laudet V."/>
            <person name="Schachter V."/>
            <person name="Quetier F."/>
            <person name="Saurin W."/>
            <person name="Scarpelli C."/>
            <person name="Wincker P."/>
            <person name="Lander E.S."/>
            <person name="Weissenbach J."/>
            <person name="Roest Crollius H."/>
        </authorList>
    </citation>
    <scope>NUCLEOTIDE SEQUENCE [LARGE SCALE GENOMIC DNA]</scope>
</reference>
<gene>
    <name evidence="1" type="ORF">GSTENG00000983001</name>
</gene>
<proteinExistence type="predicted"/>
<dbReference type="EMBL" id="CAAE01003551">
    <property type="protein sequence ID" value="CAF87929.1"/>
    <property type="molecule type" value="Genomic_DNA"/>
</dbReference>
<sequence length="63" mass="6852">PAPAQGPARLSELLSSLPWASAGNKSTSWICISSVSHHCEVHSTAKIGFFFLFSYFPQKLCVI</sequence>
<comment type="caution">
    <text evidence="1">The sequence shown here is derived from an EMBL/GenBank/DDBJ whole genome shotgun (WGS) entry which is preliminary data.</text>
</comment>
<reference evidence="1" key="2">
    <citation type="submission" date="2004-02" db="EMBL/GenBank/DDBJ databases">
        <authorList>
            <consortium name="Genoscope"/>
            <consortium name="Whitehead Institute Centre for Genome Research"/>
        </authorList>
    </citation>
    <scope>NUCLEOTIDE SEQUENCE</scope>
</reference>
<accession>Q4TGQ3</accession>